<comment type="similarity">
    <text evidence="5">Belongs to the chondroitin N-acetylgalactosaminyltransferase family.</text>
</comment>
<feature type="active site" description="Proton acceptor" evidence="3">
    <location>
        <position position="156"/>
    </location>
</feature>
<sequence length="908" mass="104295">MEKLGENWYSELSPLWPGQCFSLKVDEILHQEKTSFQDILEYGRVLVLDGAIQCTERDEFSYQEMIAFIPLTVHPSPKNVLVIGGGDGGVAREIAKDPRVEKITLCEIDERVIEVSKQFLPFMSQGFSSSKLEVKICNGVEFLCSNREEYDIIITDSSDPLGPAEVLFQESFYSSIQSALKPDGLMCCQGECFWLHLDLIKDIMGFCSKKFPVVDYAYTSIPTYPCGQIGFLLCSKNPATDFRKPLWHMSEEEQENLQLRYYSPEVHQASFVLPRPRFYSTELGIKDKLFAGVLTDTERLSSLAVGINKTLAHHVDKIVYFLIAQDASEIHLKMPSIVGFTDDRPWALPFNALRYMAENFLDRYSYFFIMKDSTYVRGHWLYNLAERISISQHVYLGLPILDTETDLTYCSLGILGQIFHSRSYPVDLTKDLENIVKDVVTVSEVSEPLGFYRLHRAVSKLEEREVQGKIKKHEGAIWRAADLSPWGHDAVSWPISHEPQNQPHSRFDVLQWEVFNASHVFEDIESYNIRSLSQLELFDTEDLLNQSIHYMNVNKPRWKYMGLVKGYRRFDPVRGMESLVDLKFLPDTGDPPQILRLEGLRPLGPVEVIPMPFVTETRRVCIISLVDQQNIELAGAFLAEYESQFLKSKGNVFLMMVLIQYLSEQGSKDPFVRVKGNITSLATRYKQHGAKLAWMSLTLPDTIVPVPELGLLDVVLRRYTDDSLILYVGRCLSWEIHADFFNRVRVNTIQGWQVFSPIPYEEYHPDVAYPNRDTPIRLEVSHHAGHFNQHTYEHLSFFKSDYFQGREKMSNVYAVVKSEKELQSRQNFPEVFPHGVLGLFIHYSQLHVLRGAEPSLLVHYTGSKECNSHRNFVDKRQCIRAQPESLGSHSQLAQLIQELRSSSQQPET</sequence>
<dbReference type="Gene3D" id="3.90.550.50">
    <property type="match status" value="1"/>
</dbReference>
<keyword evidence="5" id="KW-0333">Golgi apparatus</keyword>
<dbReference type="CDD" id="cd02440">
    <property type="entry name" value="AdoMet_MTases"/>
    <property type="match status" value="1"/>
</dbReference>
<dbReference type="HAMAP" id="MF_00198">
    <property type="entry name" value="Spermidine_synth"/>
    <property type="match status" value="1"/>
</dbReference>
<name>A0A7R9A6P4_9CRUS</name>
<keyword evidence="2 3" id="KW-0808">Transferase</keyword>
<proteinExistence type="inferred from homology"/>
<dbReference type="EC" id="2.4.1.-" evidence="5"/>
<reference evidence="7" key="1">
    <citation type="submission" date="2020-11" db="EMBL/GenBank/DDBJ databases">
        <authorList>
            <person name="Tran Van P."/>
        </authorList>
    </citation>
    <scope>NUCLEOTIDE SEQUENCE</scope>
</reference>
<evidence type="ECO:0000259" key="6">
    <source>
        <dbReference type="PROSITE" id="PS51006"/>
    </source>
</evidence>
<dbReference type="GO" id="GO:0005829">
    <property type="term" value="C:cytosol"/>
    <property type="evidence" value="ECO:0007669"/>
    <property type="project" value="TreeGrafter"/>
</dbReference>
<comment type="subcellular location">
    <subcellularLocation>
        <location evidence="5">Golgi apparatus</location>
        <location evidence="5">Golgi stack membrane</location>
        <topology evidence="5">Single-pass type II membrane protein</topology>
    </subcellularLocation>
</comment>
<dbReference type="Pfam" id="PF05679">
    <property type="entry name" value="CHGN"/>
    <property type="match status" value="1"/>
</dbReference>
<dbReference type="InterPro" id="IPR030373">
    <property type="entry name" value="PABS_CS"/>
</dbReference>
<dbReference type="Proteomes" id="UP000677054">
    <property type="component" value="Unassembled WGS sequence"/>
</dbReference>
<dbReference type="Pfam" id="PF17284">
    <property type="entry name" value="Spermine_synt_N"/>
    <property type="match status" value="1"/>
</dbReference>
<dbReference type="InterPro" id="IPR001045">
    <property type="entry name" value="Spermi_synthase"/>
</dbReference>
<dbReference type="GO" id="GO:0004766">
    <property type="term" value="F:spermidine synthase activity"/>
    <property type="evidence" value="ECO:0007669"/>
    <property type="project" value="TreeGrafter"/>
</dbReference>
<feature type="domain" description="PABS" evidence="6">
    <location>
        <begin position="6"/>
        <end position="236"/>
    </location>
</feature>
<dbReference type="Pfam" id="PF01564">
    <property type="entry name" value="Spermine_synth"/>
    <property type="match status" value="1"/>
</dbReference>
<evidence type="ECO:0000313" key="8">
    <source>
        <dbReference type="Proteomes" id="UP000677054"/>
    </source>
</evidence>
<dbReference type="Gene3D" id="3.40.50.150">
    <property type="entry name" value="Vaccinia Virus protein VP39"/>
    <property type="match status" value="1"/>
</dbReference>
<evidence type="ECO:0000256" key="1">
    <source>
        <dbReference type="ARBA" id="ARBA00007867"/>
    </source>
</evidence>
<keyword evidence="5" id="KW-0812">Transmembrane</keyword>
<keyword evidence="3" id="KW-0620">Polyamine biosynthesis</keyword>
<dbReference type="GO" id="GO:0032580">
    <property type="term" value="C:Golgi cisterna membrane"/>
    <property type="evidence" value="ECO:0007669"/>
    <property type="project" value="UniProtKB-SubCell"/>
</dbReference>
<dbReference type="PANTHER" id="PTHR11558">
    <property type="entry name" value="SPERMIDINE/SPERMINE SYNTHASE"/>
    <property type="match status" value="1"/>
</dbReference>
<evidence type="ECO:0000256" key="2">
    <source>
        <dbReference type="ARBA" id="ARBA00022679"/>
    </source>
</evidence>
<dbReference type="InterPro" id="IPR037163">
    <property type="entry name" value="Spermidine_synt_N_sf"/>
</dbReference>
<comment type="similarity">
    <text evidence="1 4">Belongs to the spermidine/spermine synthase family.</text>
</comment>
<dbReference type="InterPro" id="IPR030374">
    <property type="entry name" value="PABS"/>
</dbReference>
<evidence type="ECO:0000256" key="3">
    <source>
        <dbReference type="PROSITE-ProRule" id="PRU00354"/>
    </source>
</evidence>
<dbReference type="InterPro" id="IPR008428">
    <property type="entry name" value="Chond_GalNAc"/>
</dbReference>
<dbReference type="OrthoDB" id="38125at2759"/>
<organism evidence="7">
    <name type="scientific">Darwinula stevensoni</name>
    <dbReference type="NCBI Taxonomy" id="69355"/>
    <lineage>
        <taxon>Eukaryota</taxon>
        <taxon>Metazoa</taxon>
        <taxon>Ecdysozoa</taxon>
        <taxon>Arthropoda</taxon>
        <taxon>Crustacea</taxon>
        <taxon>Oligostraca</taxon>
        <taxon>Ostracoda</taxon>
        <taxon>Podocopa</taxon>
        <taxon>Podocopida</taxon>
        <taxon>Darwinulocopina</taxon>
        <taxon>Darwinuloidea</taxon>
        <taxon>Darwinulidae</taxon>
        <taxon>Darwinula</taxon>
    </lineage>
</organism>
<protein>
    <recommendedName>
        <fullName evidence="5">Hexosyltransferase</fullName>
        <ecNumber evidence="5">2.4.1.-</ecNumber>
    </recommendedName>
</protein>
<keyword evidence="5" id="KW-0735">Signal-anchor</keyword>
<dbReference type="NCBIfam" id="TIGR00417">
    <property type="entry name" value="speE"/>
    <property type="match status" value="1"/>
</dbReference>
<dbReference type="AlphaFoldDB" id="A0A7R9A6P4"/>
<dbReference type="Gene3D" id="2.30.140.10">
    <property type="entry name" value="Spermidine synthase, tetramerisation domain"/>
    <property type="match status" value="1"/>
</dbReference>
<accession>A0A7R9A6P4</accession>
<keyword evidence="8" id="KW-1185">Reference proteome</keyword>
<dbReference type="GO" id="GO:0008376">
    <property type="term" value="F:acetylgalactosaminyltransferase activity"/>
    <property type="evidence" value="ECO:0007669"/>
    <property type="project" value="InterPro"/>
</dbReference>
<dbReference type="GO" id="GO:0008295">
    <property type="term" value="P:spermidine biosynthetic process"/>
    <property type="evidence" value="ECO:0007669"/>
    <property type="project" value="TreeGrafter"/>
</dbReference>
<dbReference type="NCBIfam" id="NF002010">
    <property type="entry name" value="PRK00811.1"/>
    <property type="match status" value="1"/>
</dbReference>
<dbReference type="InterPro" id="IPR029063">
    <property type="entry name" value="SAM-dependent_MTases_sf"/>
</dbReference>
<dbReference type="EMBL" id="CAJPEV010002002">
    <property type="protein sequence ID" value="CAG0895258.1"/>
    <property type="molecule type" value="Genomic_DNA"/>
</dbReference>
<dbReference type="EMBL" id="LR901519">
    <property type="protein sequence ID" value="CAD7248799.1"/>
    <property type="molecule type" value="Genomic_DNA"/>
</dbReference>
<dbReference type="SUPFAM" id="SSF53335">
    <property type="entry name" value="S-adenosyl-L-methionine-dependent methyltransferases"/>
    <property type="match status" value="1"/>
</dbReference>
<dbReference type="PROSITE" id="PS01330">
    <property type="entry name" value="PABS_1"/>
    <property type="match status" value="1"/>
</dbReference>
<evidence type="ECO:0000256" key="5">
    <source>
        <dbReference type="RuleBase" id="RU364016"/>
    </source>
</evidence>
<dbReference type="PROSITE" id="PS51006">
    <property type="entry name" value="PABS_2"/>
    <property type="match status" value="1"/>
</dbReference>
<gene>
    <name evidence="7" type="ORF">DSTB1V02_LOCUS8607</name>
</gene>
<dbReference type="FunFam" id="3.40.50.150:FF:000013">
    <property type="entry name" value="Spermidine synthase"/>
    <property type="match status" value="1"/>
</dbReference>
<evidence type="ECO:0000313" key="7">
    <source>
        <dbReference type="EMBL" id="CAD7248799.1"/>
    </source>
</evidence>
<dbReference type="PANTHER" id="PTHR11558:SF11">
    <property type="entry name" value="SPERMIDINE SYNTHASE"/>
    <property type="match status" value="1"/>
</dbReference>
<dbReference type="InterPro" id="IPR035246">
    <property type="entry name" value="Spermidine_synt_N"/>
</dbReference>
<evidence type="ECO:0000256" key="4">
    <source>
        <dbReference type="RuleBase" id="RU003836"/>
    </source>
</evidence>